<proteinExistence type="predicted"/>
<sequence length="177" mass="19897">MLLQFEPSTWEKSDSQIFESAIETAKKIATNTEQTELSPDLLAISRIAGISLIHDLKIMRIEKDYVRKEAFLRNNVMNPAFVTNILRIVPGHCVRGELLPSGMVIYLHSEDFERFRKTKTSIVGNDEGQGELWLSSVSDDFLKRVVVVDAGFQVDGPVSMKSLHEQHLKNISAVIIG</sequence>
<dbReference type="EMBL" id="JAAZON010000588">
    <property type="protein sequence ID" value="NMC64038.1"/>
    <property type="molecule type" value="Genomic_DNA"/>
</dbReference>
<gene>
    <name evidence="1" type="ORF">GYA55_12820</name>
</gene>
<organism evidence="1 2">
    <name type="scientific">SAR324 cluster bacterium</name>
    <dbReference type="NCBI Taxonomy" id="2024889"/>
    <lineage>
        <taxon>Bacteria</taxon>
        <taxon>Deltaproteobacteria</taxon>
        <taxon>SAR324 cluster</taxon>
    </lineage>
</organism>
<evidence type="ECO:0000313" key="1">
    <source>
        <dbReference type="EMBL" id="NMC64038.1"/>
    </source>
</evidence>
<dbReference type="AlphaFoldDB" id="A0A7X9FUC8"/>
<reference evidence="1 2" key="1">
    <citation type="journal article" date="2020" name="Biotechnol. Biofuels">
        <title>New insights from the biogas microbiome by comprehensive genome-resolved metagenomics of nearly 1600 species originating from multiple anaerobic digesters.</title>
        <authorList>
            <person name="Campanaro S."/>
            <person name="Treu L."/>
            <person name="Rodriguez-R L.M."/>
            <person name="Kovalovszki A."/>
            <person name="Ziels R.M."/>
            <person name="Maus I."/>
            <person name="Zhu X."/>
            <person name="Kougias P.G."/>
            <person name="Basile A."/>
            <person name="Luo G."/>
            <person name="Schluter A."/>
            <person name="Konstantinidis K.T."/>
            <person name="Angelidaki I."/>
        </authorList>
    </citation>
    <scope>NUCLEOTIDE SEQUENCE [LARGE SCALE GENOMIC DNA]</scope>
    <source>
        <strain evidence="1">AS27yjCOA_65</strain>
    </source>
</reference>
<name>A0A7X9FUC8_9DELT</name>
<dbReference type="Proteomes" id="UP000524246">
    <property type="component" value="Unassembled WGS sequence"/>
</dbReference>
<accession>A0A7X9FUC8</accession>
<protein>
    <submittedName>
        <fullName evidence="1">Uncharacterized protein</fullName>
    </submittedName>
</protein>
<comment type="caution">
    <text evidence="1">The sequence shown here is derived from an EMBL/GenBank/DDBJ whole genome shotgun (WGS) entry which is preliminary data.</text>
</comment>
<evidence type="ECO:0000313" key="2">
    <source>
        <dbReference type="Proteomes" id="UP000524246"/>
    </source>
</evidence>